<reference evidence="7 8" key="1">
    <citation type="submission" date="2020-02" db="EMBL/GenBank/DDBJ databases">
        <title>Genome analysis of Thermosulfuriphilus ammonigenes ST65T, an anaerobic thermophilic chemolithoautotrophic bacterium isolated from a deep-sea hydrothermal vent.</title>
        <authorList>
            <person name="Slobodkina G."/>
            <person name="Allioux M."/>
            <person name="Merkel A."/>
            <person name="Alain K."/>
            <person name="Jebbar M."/>
            <person name="Slobodkin A."/>
        </authorList>
    </citation>
    <scope>NUCLEOTIDE SEQUENCE [LARGE SCALE GENOMIC DNA]</scope>
    <source>
        <strain evidence="7 8">ST65</strain>
    </source>
</reference>
<dbReference type="PIRSF" id="PIRSF000446">
    <property type="entry name" value="Mct"/>
    <property type="match status" value="1"/>
</dbReference>
<dbReference type="InterPro" id="IPR004410">
    <property type="entry name" value="Malonyl_CoA-ACP_transAc_FabD"/>
</dbReference>
<evidence type="ECO:0000256" key="6">
    <source>
        <dbReference type="PIRNR" id="PIRNR000446"/>
    </source>
</evidence>
<proteinExistence type="inferred from homology"/>
<dbReference type="GO" id="GO:0004314">
    <property type="term" value="F:[acyl-carrier-protein] S-malonyltransferase activity"/>
    <property type="evidence" value="ECO:0007669"/>
    <property type="project" value="UniProtKB-EC"/>
</dbReference>
<dbReference type="InterPro" id="IPR001227">
    <property type="entry name" value="Ac_transferase_dom_sf"/>
</dbReference>
<dbReference type="AlphaFoldDB" id="A0A6G7PW86"/>
<dbReference type="SUPFAM" id="SSF55048">
    <property type="entry name" value="Probable ACP-binding domain of malonyl-CoA ACP transacylase"/>
    <property type="match status" value="1"/>
</dbReference>
<keyword evidence="4 6" id="KW-0012">Acyltransferase</keyword>
<dbReference type="InterPro" id="IPR024925">
    <property type="entry name" value="Malonyl_CoA-ACP_transAc"/>
</dbReference>
<evidence type="ECO:0000256" key="5">
    <source>
        <dbReference type="ARBA" id="ARBA00048462"/>
    </source>
</evidence>
<organism evidence="7 8">
    <name type="scientific">Thermosulfuriphilus ammonigenes</name>
    <dbReference type="NCBI Taxonomy" id="1936021"/>
    <lineage>
        <taxon>Bacteria</taxon>
        <taxon>Pseudomonadati</taxon>
        <taxon>Thermodesulfobacteriota</taxon>
        <taxon>Thermodesulfobacteria</taxon>
        <taxon>Thermodesulfobacteriales</taxon>
        <taxon>Thermodesulfobacteriaceae</taxon>
        <taxon>Thermosulfuriphilus</taxon>
    </lineage>
</organism>
<evidence type="ECO:0000313" key="8">
    <source>
        <dbReference type="Proteomes" id="UP000502179"/>
    </source>
</evidence>
<keyword evidence="8" id="KW-1185">Reference proteome</keyword>
<dbReference type="KEGG" id="tav:G4V39_06585"/>
<sequence length="312" mass="33530">MSKLAFVFPGQGSQYVGMGQKILETYPQAQEVLKVAEETTSLPLKRLILEGPLGELTKTVHLQPALTAVNLAILAALESEGLFPQAVAGHSLGEYSALYAAGVVSLPQTFYLVKLRGELMEREAQRSPGAMYAIIGLPASELEALVEKAKDKGVVAVANFNSPEQIVITGEVAAVEAVATEASRRKARAIRLKVSGAYHSPLMAAAEKDFQRALEGITFSPPKISIYFNVTAQSESDPQAIKAIMARQISSSVRWVELIQNMAKAGVTTFVEVGPKKVLSNLIKKILPGVRIHQVEDPAGIAALKETLTDQR</sequence>
<dbReference type="NCBIfam" id="TIGR00128">
    <property type="entry name" value="fabD"/>
    <property type="match status" value="1"/>
</dbReference>
<dbReference type="PANTHER" id="PTHR42681">
    <property type="entry name" value="MALONYL-COA-ACYL CARRIER PROTEIN TRANSACYLASE, MITOCHONDRIAL"/>
    <property type="match status" value="1"/>
</dbReference>
<dbReference type="InterPro" id="IPR016036">
    <property type="entry name" value="Malonyl_transacylase_ACP-bd"/>
</dbReference>
<dbReference type="SUPFAM" id="SSF52151">
    <property type="entry name" value="FabD/lysophospholipase-like"/>
    <property type="match status" value="1"/>
</dbReference>
<gene>
    <name evidence="7" type="primary">fabD</name>
    <name evidence="7" type="ORF">G4V39_06585</name>
</gene>
<name>A0A6G7PW86_9BACT</name>
<dbReference type="RefSeq" id="WP_166032166.1">
    <property type="nucleotide sequence ID" value="NZ_CP048877.1"/>
</dbReference>
<dbReference type="InterPro" id="IPR016035">
    <property type="entry name" value="Acyl_Trfase/lysoPLipase"/>
</dbReference>
<dbReference type="Gene3D" id="3.40.366.10">
    <property type="entry name" value="Malonyl-Coenzyme A Acyl Carrier Protein, domain 2"/>
    <property type="match status" value="1"/>
</dbReference>
<comment type="catalytic activity">
    <reaction evidence="5 6">
        <text>holo-[ACP] + malonyl-CoA = malonyl-[ACP] + CoA</text>
        <dbReference type="Rhea" id="RHEA:41792"/>
        <dbReference type="Rhea" id="RHEA-COMP:9623"/>
        <dbReference type="Rhea" id="RHEA-COMP:9685"/>
        <dbReference type="ChEBI" id="CHEBI:57287"/>
        <dbReference type="ChEBI" id="CHEBI:57384"/>
        <dbReference type="ChEBI" id="CHEBI:64479"/>
        <dbReference type="ChEBI" id="CHEBI:78449"/>
        <dbReference type="EC" id="2.3.1.39"/>
    </reaction>
</comment>
<accession>A0A6G7PW86</accession>
<protein>
    <recommendedName>
        <fullName evidence="2 6">Malonyl CoA-acyl carrier protein transacylase</fullName>
        <ecNumber evidence="1 6">2.3.1.39</ecNumber>
    </recommendedName>
</protein>
<dbReference type="EMBL" id="CP048877">
    <property type="protein sequence ID" value="QIJ71949.1"/>
    <property type="molecule type" value="Genomic_DNA"/>
</dbReference>
<dbReference type="Gene3D" id="3.30.70.250">
    <property type="entry name" value="Malonyl-CoA ACP transacylase, ACP-binding"/>
    <property type="match status" value="1"/>
</dbReference>
<evidence type="ECO:0000256" key="1">
    <source>
        <dbReference type="ARBA" id="ARBA00013258"/>
    </source>
</evidence>
<evidence type="ECO:0000256" key="2">
    <source>
        <dbReference type="ARBA" id="ARBA00018953"/>
    </source>
</evidence>
<dbReference type="InterPro" id="IPR050858">
    <property type="entry name" value="Mal-CoA-ACP_Trans/PKS_FabD"/>
</dbReference>
<dbReference type="SMART" id="SM00827">
    <property type="entry name" value="PKS_AT"/>
    <property type="match status" value="1"/>
</dbReference>
<evidence type="ECO:0000256" key="3">
    <source>
        <dbReference type="ARBA" id="ARBA00022679"/>
    </source>
</evidence>
<evidence type="ECO:0000313" key="7">
    <source>
        <dbReference type="EMBL" id="QIJ71949.1"/>
    </source>
</evidence>
<dbReference type="GO" id="GO:0006633">
    <property type="term" value="P:fatty acid biosynthetic process"/>
    <property type="evidence" value="ECO:0007669"/>
    <property type="project" value="TreeGrafter"/>
</dbReference>
<dbReference type="FunFam" id="3.30.70.250:FF:000001">
    <property type="entry name" value="Malonyl CoA-acyl carrier protein transacylase"/>
    <property type="match status" value="1"/>
</dbReference>
<dbReference type="PANTHER" id="PTHR42681:SF1">
    <property type="entry name" value="MALONYL-COA-ACYL CARRIER PROTEIN TRANSACYLASE, MITOCHONDRIAL"/>
    <property type="match status" value="1"/>
</dbReference>
<dbReference type="EC" id="2.3.1.39" evidence="1 6"/>
<evidence type="ECO:0000256" key="4">
    <source>
        <dbReference type="ARBA" id="ARBA00023315"/>
    </source>
</evidence>
<dbReference type="Proteomes" id="UP000502179">
    <property type="component" value="Chromosome"/>
</dbReference>
<comment type="similarity">
    <text evidence="6">Belongs to the fabD family.</text>
</comment>
<dbReference type="GO" id="GO:0005829">
    <property type="term" value="C:cytosol"/>
    <property type="evidence" value="ECO:0007669"/>
    <property type="project" value="TreeGrafter"/>
</dbReference>
<dbReference type="InterPro" id="IPR014043">
    <property type="entry name" value="Acyl_transferase_dom"/>
</dbReference>
<keyword evidence="3 6" id="KW-0808">Transferase</keyword>
<dbReference type="Pfam" id="PF00698">
    <property type="entry name" value="Acyl_transf_1"/>
    <property type="match status" value="1"/>
</dbReference>